<comment type="similarity">
    <text evidence="1">Belongs to the PAL/histidase family.</text>
</comment>
<evidence type="ECO:0000256" key="2">
    <source>
        <dbReference type="SAM" id="MobiDB-lite"/>
    </source>
</evidence>
<dbReference type="Gene3D" id="1.10.275.10">
    <property type="entry name" value="Fumarase/aspartase (N-terminal domain)"/>
    <property type="match status" value="1"/>
</dbReference>
<dbReference type="InterPro" id="IPR008948">
    <property type="entry name" value="L-Aspartase-like"/>
</dbReference>
<organism evidence="3 4">
    <name type="scientific">Melanomma pulvis-pyrius CBS 109.77</name>
    <dbReference type="NCBI Taxonomy" id="1314802"/>
    <lineage>
        <taxon>Eukaryota</taxon>
        <taxon>Fungi</taxon>
        <taxon>Dikarya</taxon>
        <taxon>Ascomycota</taxon>
        <taxon>Pezizomycotina</taxon>
        <taxon>Dothideomycetes</taxon>
        <taxon>Pleosporomycetidae</taxon>
        <taxon>Pleosporales</taxon>
        <taxon>Melanommataceae</taxon>
        <taxon>Melanomma</taxon>
    </lineage>
</organism>
<dbReference type="InterPro" id="IPR001106">
    <property type="entry name" value="Aromatic_Lyase"/>
</dbReference>
<accession>A0A6A6XRI7</accession>
<evidence type="ECO:0000313" key="4">
    <source>
        <dbReference type="Proteomes" id="UP000799757"/>
    </source>
</evidence>
<dbReference type="GO" id="GO:0016829">
    <property type="term" value="F:lyase activity"/>
    <property type="evidence" value="ECO:0007669"/>
    <property type="project" value="UniProtKB-KW"/>
</dbReference>
<dbReference type="PANTHER" id="PTHR10362">
    <property type="entry name" value="HISTIDINE AMMONIA-LYASE"/>
    <property type="match status" value="1"/>
</dbReference>
<dbReference type="Proteomes" id="UP000799757">
    <property type="component" value="Unassembled WGS sequence"/>
</dbReference>
<dbReference type="Pfam" id="PF00221">
    <property type="entry name" value="Lyase_aromatic"/>
    <property type="match status" value="1"/>
</dbReference>
<gene>
    <name evidence="3" type="ORF">K505DRAFT_371961</name>
</gene>
<evidence type="ECO:0000313" key="3">
    <source>
        <dbReference type="EMBL" id="KAF2798167.1"/>
    </source>
</evidence>
<protein>
    <submittedName>
        <fullName evidence="3">Phenylalanine ammonia-lyase</fullName>
    </submittedName>
</protein>
<dbReference type="Gene3D" id="1.10.274.20">
    <property type="entry name" value="Phenylalanine ammonia-lyase 1, domain 3"/>
    <property type="match status" value="1"/>
</dbReference>
<dbReference type="Gene3D" id="1.20.200.10">
    <property type="entry name" value="Fumarase/aspartase (Central domain)"/>
    <property type="match status" value="1"/>
</dbReference>
<keyword evidence="4" id="KW-1185">Reference proteome</keyword>
<feature type="region of interest" description="Disordered" evidence="2">
    <location>
        <begin position="62"/>
        <end position="81"/>
    </location>
</feature>
<dbReference type="CDD" id="cd00332">
    <property type="entry name" value="PAL-HAL"/>
    <property type="match status" value="1"/>
</dbReference>
<evidence type="ECO:0000256" key="1">
    <source>
        <dbReference type="ARBA" id="ARBA00007238"/>
    </source>
</evidence>
<dbReference type="AlphaFoldDB" id="A0A6A6XRI7"/>
<dbReference type="InterPro" id="IPR023144">
    <property type="entry name" value="Phe_NH3-lyase_shielding_dom_sf"/>
</dbReference>
<dbReference type="OrthoDB" id="10051290at2759"/>
<dbReference type="SUPFAM" id="SSF48557">
    <property type="entry name" value="L-aspartase-like"/>
    <property type="match status" value="1"/>
</dbReference>
<name>A0A6A6XRI7_9PLEO</name>
<proteinExistence type="inferred from homology"/>
<reference evidence="3" key="1">
    <citation type="journal article" date="2020" name="Stud. Mycol.">
        <title>101 Dothideomycetes genomes: a test case for predicting lifestyles and emergence of pathogens.</title>
        <authorList>
            <person name="Haridas S."/>
            <person name="Albert R."/>
            <person name="Binder M."/>
            <person name="Bloem J."/>
            <person name="Labutti K."/>
            <person name="Salamov A."/>
            <person name="Andreopoulos B."/>
            <person name="Baker S."/>
            <person name="Barry K."/>
            <person name="Bills G."/>
            <person name="Bluhm B."/>
            <person name="Cannon C."/>
            <person name="Castanera R."/>
            <person name="Culley D."/>
            <person name="Daum C."/>
            <person name="Ezra D."/>
            <person name="Gonzalez J."/>
            <person name="Henrissat B."/>
            <person name="Kuo A."/>
            <person name="Liang C."/>
            <person name="Lipzen A."/>
            <person name="Lutzoni F."/>
            <person name="Magnuson J."/>
            <person name="Mondo S."/>
            <person name="Nolan M."/>
            <person name="Ohm R."/>
            <person name="Pangilinan J."/>
            <person name="Park H.-J."/>
            <person name="Ramirez L."/>
            <person name="Alfaro M."/>
            <person name="Sun H."/>
            <person name="Tritt A."/>
            <person name="Yoshinaga Y."/>
            <person name="Zwiers L.-H."/>
            <person name="Turgeon B."/>
            <person name="Goodwin S."/>
            <person name="Spatafora J."/>
            <person name="Crous P."/>
            <person name="Grigoriev I."/>
        </authorList>
    </citation>
    <scope>NUCLEOTIDE SEQUENCE</scope>
    <source>
        <strain evidence="3">CBS 109.77</strain>
    </source>
</reference>
<keyword evidence="3" id="KW-0456">Lyase</keyword>
<dbReference type="EMBL" id="MU001790">
    <property type="protein sequence ID" value="KAF2798167.1"/>
    <property type="molecule type" value="Genomic_DNA"/>
</dbReference>
<dbReference type="InterPro" id="IPR024083">
    <property type="entry name" value="Fumarase/histidase_N"/>
</dbReference>
<sequence>MAAGEFSRLFVSHWRELRSQLQSHDEEVLINGRSLALSSVIASARYGQYATISDDTLHLSSQSAQQVHRKSQDEEPYYGRKSHAVPPGLHCGVLSGDTGFENSRVSSTFSSSIPLSDPIESTSMPESWVRAAMLIRLNSLAHGSSGVRPVLLDRLLQLLNLDIVPRIPLRGSISASGDPSPLSYIGGVMQGKPAVQAWVGDRIQGGRRLVPGDEALHYAELKQMNIRASEGLAIVNGTAVSAGITSLALHEAICLAAVTQVLTAMSVEALCGADESFNSFFSYVRPHSGQAECAANLRGFLVGSRLTVEVANPEGSNGQDRYAIRTAPQWIGPVLEDLLLAHSQLRLEINSATDNPLVDPSGKILHGGNFQAKSVTSAVEKVRQSCQSLGQILFAQCTELMNPATSKGLAPNLIVDEPSQSSMWQGTDILIAALQSELGFLSNPVGSHVQFAAMGTQAVNSLALISGRYTLTAVDVLTQLAAAHLVALCQALDLRALHIQFLYALAPKFKALTRRCLNECLGDVSPGSEGSGAEIAYDLWVKLSEHINRSTQMDSGLRYGTAMDFLQTRLLREVPPSQQALEAVQRWNTDCVNEALETDRAVKARYLSSPDATPVLGAASRRMYLYVRGTLEIPFFGEEYMRVAEWDDSTSRTSKYKYRSMGAMISAVYEAMRNGALYSAVVECFDQG</sequence>